<dbReference type="OrthoDB" id="2939430at2759"/>
<comment type="caution">
    <text evidence="2">The sequence shown here is derived from an EMBL/GenBank/DDBJ whole genome shotgun (WGS) entry which is preliminary data.</text>
</comment>
<dbReference type="EMBL" id="JACAZH010000015">
    <property type="protein sequence ID" value="KAF7349588.1"/>
    <property type="molecule type" value="Genomic_DNA"/>
</dbReference>
<evidence type="ECO:0000313" key="2">
    <source>
        <dbReference type="EMBL" id="KAF7349588.1"/>
    </source>
</evidence>
<feature type="signal peptide" evidence="1">
    <location>
        <begin position="1"/>
        <end position="18"/>
    </location>
</feature>
<dbReference type="PROSITE" id="PS51367">
    <property type="entry name" value="THAUMATIN_2"/>
    <property type="match status" value="1"/>
</dbReference>
<feature type="chain" id="PRO_5034740654" description="Osmotin, thaumatin-like protein" evidence="1">
    <location>
        <begin position="19"/>
        <end position="280"/>
    </location>
</feature>
<dbReference type="PANTHER" id="PTHR31013:SF2">
    <property type="entry name" value="THAUMATIN-LIKE PROTEIN"/>
    <property type="match status" value="1"/>
</dbReference>
<reference evidence="2" key="1">
    <citation type="submission" date="2020-05" db="EMBL/GenBank/DDBJ databases">
        <title>Mycena genomes resolve the evolution of fungal bioluminescence.</title>
        <authorList>
            <person name="Tsai I.J."/>
        </authorList>
    </citation>
    <scope>NUCLEOTIDE SEQUENCE</scope>
    <source>
        <strain evidence="2">160909Yilan</strain>
    </source>
</reference>
<dbReference type="InterPro" id="IPR037176">
    <property type="entry name" value="Osmotin/thaumatin-like_sf"/>
</dbReference>
<name>A0A8H7CW72_9AGAR</name>
<protein>
    <recommendedName>
        <fullName evidence="4">Osmotin, thaumatin-like protein</fullName>
    </recommendedName>
</protein>
<evidence type="ECO:0000313" key="3">
    <source>
        <dbReference type="Proteomes" id="UP000623467"/>
    </source>
</evidence>
<dbReference type="Pfam" id="PF00314">
    <property type="entry name" value="Thaumatin"/>
    <property type="match status" value="1"/>
</dbReference>
<proteinExistence type="predicted"/>
<dbReference type="Gene3D" id="2.60.110.10">
    <property type="entry name" value="Thaumatin"/>
    <property type="match status" value="1"/>
</dbReference>
<gene>
    <name evidence="2" type="ORF">MSAN_01684100</name>
</gene>
<dbReference type="SUPFAM" id="SSF49870">
    <property type="entry name" value="Osmotin, thaumatin-like protein"/>
    <property type="match status" value="1"/>
</dbReference>
<dbReference type="SMART" id="SM00205">
    <property type="entry name" value="THN"/>
    <property type="match status" value="1"/>
</dbReference>
<dbReference type="Proteomes" id="UP000623467">
    <property type="component" value="Unassembled WGS sequence"/>
</dbReference>
<keyword evidence="3" id="KW-1185">Reference proteome</keyword>
<organism evidence="2 3">
    <name type="scientific">Mycena sanguinolenta</name>
    <dbReference type="NCBI Taxonomy" id="230812"/>
    <lineage>
        <taxon>Eukaryota</taxon>
        <taxon>Fungi</taxon>
        <taxon>Dikarya</taxon>
        <taxon>Basidiomycota</taxon>
        <taxon>Agaricomycotina</taxon>
        <taxon>Agaricomycetes</taxon>
        <taxon>Agaricomycetidae</taxon>
        <taxon>Agaricales</taxon>
        <taxon>Marasmiineae</taxon>
        <taxon>Mycenaceae</taxon>
        <taxon>Mycena</taxon>
    </lineage>
</organism>
<keyword evidence="1" id="KW-0732">Signal</keyword>
<dbReference type="PANTHER" id="PTHR31013">
    <property type="entry name" value="THAUMATIN FAMILY PROTEIN-RELATED"/>
    <property type="match status" value="1"/>
</dbReference>
<dbReference type="InterPro" id="IPR001938">
    <property type="entry name" value="Thaumatin"/>
</dbReference>
<dbReference type="AlphaFoldDB" id="A0A8H7CW72"/>
<accession>A0A8H7CW72</accession>
<evidence type="ECO:0000256" key="1">
    <source>
        <dbReference type="SAM" id="SignalP"/>
    </source>
</evidence>
<evidence type="ECO:0008006" key="4">
    <source>
        <dbReference type="Google" id="ProtNLM"/>
    </source>
</evidence>
<sequence length="280" mass="29059">MFASRWASLVAVVSVATAASLHVDNLCSVPVFLFTQTSFGSILNNIALAAGQTGFHMGISSDWDGAINVGSGCNSAGTSCYTGGPTWNGVTPFSRAEFNYYAVPGKVTYDLSMIYGFNVGMKITAGDSSCAQFACSLGTLSTCPVPGPAPSLNDCYSPCCSSVAACANGALPAGGGGCVNNAGPGPNSPWYYDNCPNAYAFPDNDGAAGYTPADFVDYTCDNTDLVLTLCPGTTSHLSKRSFEARNVDNEAIDMIKARRLNSTAGVVVKRSAKFVMHDEA</sequence>